<accession>A0A370DHC3</accession>
<reference evidence="1 2" key="1">
    <citation type="journal article" date="2018" name="ISME J.">
        <title>Endosymbiont genomes yield clues of tubeworm success.</title>
        <authorList>
            <person name="Li Y."/>
            <person name="Liles M.R."/>
            <person name="Halanych K.M."/>
        </authorList>
    </citation>
    <scope>NUCLEOTIDE SEQUENCE [LARGE SCALE GENOMIC DNA]</scope>
    <source>
        <strain evidence="1">A1462</strain>
    </source>
</reference>
<keyword evidence="2" id="KW-1185">Reference proteome</keyword>
<evidence type="ECO:0008006" key="3">
    <source>
        <dbReference type="Google" id="ProtNLM"/>
    </source>
</evidence>
<comment type="caution">
    <text evidence="1">The sequence shown here is derived from an EMBL/GenBank/DDBJ whole genome shotgun (WGS) entry which is preliminary data.</text>
</comment>
<evidence type="ECO:0000313" key="1">
    <source>
        <dbReference type="EMBL" id="RDH84271.1"/>
    </source>
</evidence>
<dbReference type="InterPro" id="IPR021516">
    <property type="entry name" value="DUF3179"/>
</dbReference>
<dbReference type="EMBL" id="QFXE01000016">
    <property type="protein sequence ID" value="RDH84271.1"/>
    <property type="molecule type" value="Genomic_DNA"/>
</dbReference>
<protein>
    <recommendedName>
        <fullName evidence="3">DUF3179 domain-containing protein</fullName>
    </recommendedName>
</protein>
<dbReference type="Proteomes" id="UP000254771">
    <property type="component" value="Unassembled WGS sequence"/>
</dbReference>
<sequence>MLILTQCSGSENNGFNLRDALIPVDEIYHGGPAKDGIPAIDNPRFQHADEAVNLRSEMRVLGISRNGVSKAYPVSILNWHEIVNDRIGGEPVVITYCPLCGSGVAYSARTGGSVLHFGVSGLLYNSDVLLYDRETESLWSQLKHQAISGKKKGTRLKMLTLEHTTWGRWLELHPETLVLSEDTGYLRSYGVDPYAGYENDEGLYFPVSNPDPRYHPKARIIGLEVDGAWKAYPFSELDKAGGRITDHFAGSDYIISYDRQSRSAWVEDHQGGQVPVVSTFWFAWTAFHSQSHVYVSSPETER</sequence>
<name>A0A370DHC3_9GAMM</name>
<dbReference type="AlphaFoldDB" id="A0A370DHC3"/>
<evidence type="ECO:0000313" key="2">
    <source>
        <dbReference type="Proteomes" id="UP000254771"/>
    </source>
</evidence>
<proteinExistence type="predicted"/>
<gene>
    <name evidence="1" type="ORF">DIZ78_12675</name>
</gene>
<dbReference type="Pfam" id="PF11376">
    <property type="entry name" value="DUF3179"/>
    <property type="match status" value="1"/>
</dbReference>
<organism evidence="1 2">
    <name type="scientific">endosymbiont of Escarpia spicata</name>
    <dbReference type="NCBI Taxonomy" id="2200908"/>
    <lineage>
        <taxon>Bacteria</taxon>
        <taxon>Pseudomonadati</taxon>
        <taxon>Pseudomonadota</taxon>
        <taxon>Gammaproteobacteria</taxon>
        <taxon>sulfur-oxidizing symbionts</taxon>
    </lineage>
</organism>